<protein>
    <submittedName>
        <fullName evidence="5">Carbohydrate binding protein</fullName>
    </submittedName>
</protein>
<dbReference type="CDD" id="cd13426">
    <property type="entry name" value="Peptidase_G1"/>
    <property type="match status" value="1"/>
</dbReference>
<evidence type="ECO:0000259" key="4">
    <source>
        <dbReference type="SMART" id="SM00495"/>
    </source>
</evidence>
<comment type="caution">
    <text evidence="5">The sequence shown here is derived from an EMBL/GenBank/DDBJ whole genome shotgun (WGS) entry which is preliminary data.</text>
</comment>
<dbReference type="AlphaFoldDB" id="A0A561SED9"/>
<dbReference type="EMBL" id="VIWT01000006">
    <property type="protein sequence ID" value="TWF73226.1"/>
    <property type="molecule type" value="Genomic_DNA"/>
</dbReference>
<dbReference type="RefSeq" id="WP_170305313.1">
    <property type="nucleotide sequence ID" value="NZ_BAAAMZ010000005.1"/>
</dbReference>
<dbReference type="SMART" id="SM00495">
    <property type="entry name" value="ChtBD3"/>
    <property type="match status" value="1"/>
</dbReference>
<dbReference type="GO" id="GO:0030246">
    <property type="term" value="F:carbohydrate binding"/>
    <property type="evidence" value="ECO:0007669"/>
    <property type="project" value="InterPro"/>
</dbReference>
<dbReference type="InterPro" id="IPR000250">
    <property type="entry name" value="Peptidase_G1"/>
</dbReference>
<keyword evidence="6" id="KW-1185">Reference proteome</keyword>
<dbReference type="CDD" id="cd12215">
    <property type="entry name" value="ChiC_BD"/>
    <property type="match status" value="1"/>
</dbReference>
<dbReference type="GO" id="GO:0070007">
    <property type="term" value="F:glutamic-type endopeptidase activity"/>
    <property type="evidence" value="ECO:0007669"/>
    <property type="project" value="InterPro"/>
</dbReference>
<dbReference type="Gene3D" id="2.10.10.20">
    <property type="entry name" value="Carbohydrate-binding module superfamily 5/12"/>
    <property type="match status" value="1"/>
</dbReference>
<feature type="signal peptide" evidence="3">
    <location>
        <begin position="1"/>
        <end position="29"/>
    </location>
</feature>
<name>A0A561SED9_9ACTN</name>
<sequence length="336" mass="33786">MRRLRSLSVAAVALAVVFGGGATAQAASAAPPAVHHAAHGHALPGATSVPVRNLQHFSHLLNARHQLVPANQTSTNWAGYAANGATFSTVTSSWVEPQVSCNSDGIAAFWIGLDGWGSQSVEQDGTGVDCSSGSPQPFAWWETYPDNSVQEYGDPVSPGDSLTSTVTARSDGQYELALTDSSQGWTEDNVVAAPSGAQNASAEVVAEAVTSGSSVTALPDFGSIEFTGSTIDGGTLQAANAQAIDMTDSSGSVIASTGADDNSGDFTVTYGGGSGNGGNPPPAGCGGLAAWSATSSYAPGAQVSYNGDKWTATWYSTGAAPGAAGSWAAWKQSGTC</sequence>
<gene>
    <name evidence="5" type="ORF">FHX73_16377</name>
</gene>
<dbReference type="GO" id="GO:0004553">
    <property type="term" value="F:hydrolase activity, hydrolyzing O-glycosyl compounds"/>
    <property type="evidence" value="ECO:0007669"/>
    <property type="project" value="InterPro"/>
</dbReference>
<dbReference type="InterPro" id="IPR013320">
    <property type="entry name" value="ConA-like_dom_sf"/>
</dbReference>
<dbReference type="SUPFAM" id="SSF49899">
    <property type="entry name" value="Concanavalin A-like lectins/glucanases"/>
    <property type="match status" value="1"/>
</dbReference>
<dbReference type="GO" id="GO:0005576">
    <property type="term" value="C:extracellular region"/>
    <property type="evidence" value="ECO:0007669"/>
    <property type="project" value="InterPro"/>
</dbReference>
<accession>A0A561SED9</accession>
<feature type="chain" id="PRO_5038665062" evidence="3">
    <location>
        <begin position="30"/>
        <end position="336"/>
    </location>
</feature>
<dbReference type="InterPro" id="IPR003610">
    <property type="entry name" value="CBM5/12"/>
</dbReference>
<dbReference type="InterPro" id="IPR038656">
    <property type="entry name" value="Peptidase_G1_sf"/>
</dbReference>
<evidence type="ECO:0000256" key="2">
    <source>
        <dbReference type="PIRSR" id="PIRSR600250-50"/>
    </source>
</evidence>
<evidence type="ECO:0000256" key="1">
    <source>
        <dbReference type="ARBA" id="ARBA00022801"/>
    </source>
</evidence>
<dbReference type="SUPFAM" id="SSF51055">
    <property type="entry name" value="Carbohydrate binding domain"/>
    <property type="match status" value="1"/>
</dbReference>
<evidence type="ECO:0000313" key="5">
    <source>
        <dbReference type="EMBL" id="TWF73226.1"/>
    </source>
</evidence>
<organism evidence="5 6">
    <name type="scientific">Kitasatospora viridis</name>
    <dbReference type="NCBI Taxonomy" id="281105"/>
    <lineage>
        <taxon>Bacteria</taxon>
        <taxon>Bacillati</taxon>
        <taxon>Actinomycetota</taxon>
        <taxon>Actinomycetes</taxon>
        <taxon>Kitasatosporales</taxon>
        <taxon>Streptomycetaceae</taxon>
        <taxon>Kitasatospora</taxon>
    </lineage>
</organism>
<evidence type="ECO:0000256" key="3">
    <source>
        <dbReference type="SAM" id="SignalP"/>
    </source>
</evidence>
<dbReference type="GO" id="GO:0005975">
    <property type="term" value="P:carbohydrate metabolic process"/>
    <property type="evidence" value="ECO:0007669"/>
    <property type="project" value="InterPro"/>
</dbReference>
<dbReference type="GO" id="GO:0006508">
    <property type="term" value="P:proteolysis"/>
    <property type="evidence" value="ECO:0007669"/>
    <property type="project" value="InterPro"/>
</dbReference>
<dbReference type="InterPro" id="IPR036573">
    <property type="entry name" value="CBM_sf_5/12"/>
</dbReference>
<dbReference type="Pfam" id="PF01828">
    <property type="entry name" value="Peptidase_A4"/>
    <property type="match status" value="1"/>
</dbReference>
<keyword evidence="1" id="KW-0378">Hydrolase</keyword>
<evidence type="ECO:0000313" key="6">
    <source>
        <dbReference type="Proteomes" id="UP000317940"/>
    </source>
</evidence>
<feature type="active site" description="Proton acceptor" evidence="2">
    <location>
        <position position="207"/>
    </location>
</feature>
<feature type="domain" description="Chitin-binding type-3" evidence="4">
    <location>
        <begin position="288"/>
        <end position="333"/>
    </location>
</feature>
<dbReference type="Gene3D" id="2.60.120.700">
    <property type="entry name" value="Peptidase G1"/>
    <property type="match status" value="1"/>
</dbReference>
<dbReference type="PANTHER" id="PTHR37536:SF1">
    <property type="entry name" value="ASPERGILLOPEPSIN, PUTAITVE (AFU_ORTHOLOGUE AFUA_7G01200)"/>
    <property type="match status" value="1"/>
</dbReference>
<keyword evidence="3" id="KW-0732">Signal</keyword>
<proteinExistence type="predicted"/>
<dbReference type="PANTHER" id="PTHR37536">
    <property type="entry name" value="PUTATIVE (AFU_ORTHOLOGUE AFUA_3G02970)-RELATED"/>
    <property type="match status" value="1"/>
</dbReference>
<reference evidence="5 6" key="1">
    <citation type="submission" date="2019-06" db="EMBL/GenBank/DDBJ databases">
        <title>Sequencing the genomes of 1000 actinobacteria strains.</title>
        <authorList>
            <person name="Klenk H.-P."/>
        </authorList>
    </citation>
    <scope>NUCLEOTIDE SEQUENCE [LARGE SCALE GENOMIC DNA]</scope>
    <source>
        <strain evidence="5 6">DSM 44826</strain>
    </source>
</reference>
<dbReference type="Proteomes" id="UP000317940">
    <property type="component" value="Unassembled WGS sequence"/>
</dbReference>